<sequence length="348" mass="39339">MHKACIKTSFLDTVCQQVRTTEASGNSASYFPLENGRYEVKPGLIPFGCDLGNGVADRQVFQIDNNFADYREVKLAARAECLSKYYQTCNYSTAVASAIARLIIHRLTKEHSHLFQVEQQANGKITFHSRLSAETFYLDANWQLLSFQTNGKPIFPPYVSILDALATQIQEDLTVICRTANGSNWLSAVHLCYPNHWSAEDKIGKDFAAIHSPVPGMEKINRQAGGIVNTMIAHKPMVRFAWGLSTDTRLNHHPEPPINVPIQQWQGRNFDLHNPRLYLRIERQVIWGIPEYEVALFTIRTYFRDCAAIKKDPQLCSKLASAIQSMTSESLIYKGLKESKDSILSWLG</sequence>
<dbReference type="AlphaFoldDB" id="A0A433NFE2"/>
<proteinExistence type="predicted"/>
<comment type="caution">
    <text evidence="1">The sequence shown here is derived from an EMBL/GenBank/DDBJ whole genome shotgun (WGS) entry which is preliminary data.</text>
</comment>
<evidence type="ECO:0000313" key="2">
    <source>
        <dbReference type="Proteomes" id="UP000268857"/>
    </source>
</evidence>
<evidence type="ECO:0008006" key="3">
    <source>
        <dbReference type="Google" id="ProtNLM"/>
    </source>
</evidence>
<dbReference type="Pfam" id="PF11927">
    <property type="entry name" value="HODM_asu-like"/>
    <property type="match status" value="1"/>
</dbReference>
<dbReference type="OrthoDB" id="5242510at2"/>
<dbReference type="Proteomes" id="UP000268857">
    <property type="component" value="Unassembled WGS sequence"/>
</dbReference>
<reference evidence="1 2" key="1">
    <citation type="journal article" date="2019" name="Genome Biol. Evol.">
        <title>Day and night: Metabolic profiles and evolutionary relationships of six axenic non-marine cyanobacteria.</title>
        <authorList>
            <person name="Will S.E."/>
            <person name="Henke P."/>
            <person name="Boedeker C."/>
            <person name="Huang S."/>
            <person name="Brinkmann H."/>
            <person name="Rohde M."/>
            <person name="Jarek M."/>
            <person name="Friedl T."/>
            <person name="Seufert S."/>
            <person name="Schumacher M."/>
            <person name="Overmann J."/>
            <person name="Neumann-Schaal M."/>
            <person name="Petersen J."/>
        </authorList>
    </citation>
    <scope>NUCLEOTIDE SEQUENCE [LARGE SCALE GENOMIC DNA]</scope>
    <source>
        <strain evidence="1 2">PCC 6912</strain>
    </source>
</reference>
<dbReference type="STRING" id="211165.GCA_000317285_05702"/>
<gene>
    <name evidence="1" type="ORF">PCC6912_29250</name>
</gene>
<dbReference type="InterPro" id="IPR021848">
    <property type="entry name" value="HODM_asu-like"/>
</dbReference>
<dbReference type="EMBL" id="RSCJ01000010">
    <property type="protein sequence ID" value="RUR80903.1"/>
    <property type="molecule type" value="Genomic_DNA"/>
</dbReference>
<evidence type="ECO:0000313" key="1">
    <source>
        <dbReference type="EMBL" id="RUR80903.1"/>
    </source>
</evidence>
<keyword evidence="2" id="KW-1185">Reference proteome</keyword>
<protein>
    <recommendedName>
        <fullName evidence="3">DUF3445 domain-containing protein</fullName>
    </recommendedName>
</protein>
<accession>A0A433NFE2</accession>
<name>A0A433NFE2_CHLFR</name>
<dbReference type="RefSeq" id="WP_016877699.1">
    <property type="nucleotide sequence ID" value="NZ_AJLN01000131.1"/>
</dbReference>
<organism evidence="1 2">
    <name type="scientific">Chlorogloeopsis fritschii PCC 6912</name>
    <dbReference type="NCBI Taxonomy" id="211165"/>
    <lineage>
        <taxon>Bacteria</taxon>
        <taxon>Bacillati</taxon>
        <taxon>Cyanobacteriota</taxon>
        <taxon>Cyanophyceae</taxon>
        <taxon>Nostocales</taxon>
        <taxon>Chlorogloeopsidaceae</taxon>
        <taxon>Chlorogloeopsis</taxon>
    </lineage>
</organism>